<feature type="transmembrane region" description="Helical" evidence="1">
    <location>
        <begin position="131"/>
        <end position="149"/>
    </location>
</feature>
<keyword evidence="1" id="KW-1133">Transmembrane helix</keyword>
<dbReference type="EMBL" id="JACHDB010000001">
    <property type="protein sequence ID" value="MBB5430120.1"/>
    <property type="molecule type" value="Genomic_DNA"/>
</dbReference>
<proteinExistence type="predicted"/>
<accession>A0A7W8VBP4</accession>
<feature type="transmembrane region" description="Helical" evidence="1">
    <location>
        <begin position="158"/>
        <end position="179"/>
    </location>
</feature>
<protein>
    <recommendedName>
        <fullName evidence="4">DUF998 domain-containing protein</fullName>
    </recommendedName>
</protein>
<feature type="transmembrane region" description="Helical" evidence="1">
    <location>
        <begin position="191"/>
        <end position="212"/>
    </location>
</feature>
<name>A0A7W8VBP4_9ACTN</name>
<dbReference type="InterPro" id="IPR009339">
    <property type="entry name" value="DUF998"/>
</dbReference>
<feature type="transmembrane region" description="Helical" evidence="1">
    <location>
        <begin position="50"/>
        <end position="71"/>
    </location>
</feature>
<dbReference type="AlphaFoldDB" id="A0A7W8VBP4"/>
<comment type="caution">
    <text evidence="2">The sequence shown here is derived from an EMBL/GenBank/DDBJ whole genome shotgun (WGS) entry which is preliminary data.</text>
</comment>
<gene>
    <name evidence="2" type="ORF">HDA36_000204</name>
</gene>
<dbReference type="Proteomes" id="UP000572635">
    <property type="component" value="Unassembled WGS sequence"/>
</dbReference>
<evidence type="ECO:0000313" key="3">
    <source>
        <dbReference type="Proteomes" id="UP000572635"/>
    </source>
</evidence>
<evidence type="ECO:0008006" key="4">
    <source>
        <dbReference type="Google" id="ProtNLM"/>
    </source>
</evidence>
<organism evidence="2 3">
    <name type="scientific">Nocardiopsis composta</name>
    <dbReference type="NCBI Taxonomy" id="157465"/>
    <lineage>
        <taxon>Bacteria</taxon>
        <taxon>Bacillati</taxon>
        <taxon>Actinomycetota</taxon>
        <taxon>Actinomycetes</taxon>
        <taxon>Streptosporangiales</taxon>
        <taxon>Nocardiopsidaceae</taxon>
        <taxon>Nocardiopsis</taxon>
    </lineage>
</organism>
<sequence>MRARSTLPLLACGLAVPVLFVGVILVEGALRPGYEPLHRFGSELALGDRGWVMTANFIATGLLVLGFALGLRRALAGGPGGTAAPVLAALFGLCLIAGGVFTTDPKPGYPEGAVVPEEPTLHGTIHDANPVPFYLSLIALVCVLARRFASEPGGRPWAWYSAATAVAIPVTFAAAAALYDMDTASGAFHGLWQRINLAIGLGWIAAVAYRLLRSPLRGRDRRAAGPAPVRDGG</sequence>
<keyword evidence="1" id="KW-0812">Transmembrane</keyword>
<dbReference type="RefSeq" id="WP_184387757.1">
    <property type="nucleotide sequence ID" value="NZ_BAAAJD010000024.1"/>
</dbReference>
<feature type="transmembrane region" description="Helical" evidence="1">
    <location>
        <begin position="7"/>
        <end position="30"/>
    </location>
</feature>
<dbReference type="Pfam" id="PF06197">
    <property type="entry name" value="DUF998"/>
    <property type="match status" value="1"/>
</dbReference>
<feature type="transmembrane region" description="Helical" evidence="1">
    <location>
        <begin position="83"/>
        <end position="101"/>
    </location>
</feature>
<evidence type="ECO:0000313" key="2">
    <source>
        <dbReference type="EMBL" id="MBB5430120.1"/>
    </source>
</evidence>
<keyword evidence="1" id="KW-0472">Membrane</keyword>
<evidence type="ECO:0000256" key="1">
    <source>
        <dbReference type="SAM" id="Phobius"/>
    </source>
</evidence>
<keyword evidence="3" id="KW-1185">Reference proteome</keyword>
<reference evidence="2 3" key="1">
    <citation type="submission" date="2020-08" db="EMBL/GenBank/DDBJ databases">
        <title>Sequencing the genomes of 1000 actinobacteria strains.</title>
        <authorList>
            <person name="Klenk H.-P."/>
        </authorList>
    </citation>
    <scope>NUCLEOTIDE SEQUENCE [LARGE SCALE GENOMIC DNA]</scope>
    <source>
        <strain evidence="2 3">DSM 44551</strain>
    </source>
</reference>